<dbReference type="SUPFAM" id="SSF52540">
    <property type="entry name" value="P-loop containing nucleoside triphosphate hydrolases"/>
    <property type="match status" value="1"/>
</dbReference>
<evidence type="ECO:0000256" key="5">
    <source>
        <dbReference type="ARBA" id="ARBA00022741"/>
    </source>
</evidence>
<keyword evidence="7 10" id="KW-0862">Zinc</keyword>
<dbReference type="RefSeq" id="WP_137642219.1">
    <property type="nucleotide sequence ID" value="NZ_BJEA01000007.1"/>
</dbReference>
<sequence>MTINLNNYGLTPTLKATADQQPTMTLARVTAQHREFYQVITATGELTAMVSGHQRHQASGNVDFPTVGDWVLLTATDSDQAQIQTILPRQSVLVRGAAVGDGQGQLIAANLNTVFICMSLNANFNVRRIERYLTMVWESGAQPVVVLTKADVTNNLAEQLAELEPVTIGVPVISCSAEMGTGLSELTPYLKAGQSVAFIGSSGVGKSTLINRLMGAEVMTTKTIRSADAHGRHATTHRQLLRLPAGAVVIDTPGMRELQLVAGDLDRSFVDIATLAAKCHFRDCQHETEPGCAVRKAVEAGELSPERLASYRKLQREMQYQGMDARQLEQAKVARMFGSRREMKKFLKSARPGGLV</sequence>
<proteinExistence type="inferred from homology"/>
<evidence type="ECO:0000259" key="12">
    <source>
        <dbReference type="PROSITE" id="PS51721"/>
    </source>
</evidence>
<evidence type="ECO:0000256" key="2">
    <source>
        <dbReference type="ARBA" id="ARBA00022517"/>
    </source>
</evidence>
<dbReference type="Pfam" id="PF03193">
    <property type="entry name" value="RsgA_GTPase"/>
    <property type="match status" value="1"/>
</dbReference>
<protein>
    <recommendedName>
        <fullName evidence="10">Small ribosomal subunit biogenesis GTPase RsgA</fullName>
        <ecNumber evidence="10">3.6.1.-</ecNumber>
    </recommendedName>
</protein>
<keyword evidence="1 10" id="KW-0963">Cytoplasm</keyword>
<keyword evidence="3 10" id="KW-0479">Metal-binding</keyword>
<dbReference type="NCBIfam" id="TIGR00157">
    <property type="entry name" value="ribosome small subunit-dependent GTPase A"/>
    <property type="match status" value="1"/>
</dbReference>
<evidence type="ECO:0000313" key="14">
    <source>
        <dbReference type="Proteomes" id="UP001589691"/>
    </source>
</evidence>
<feature type="binding site" evidence="10">
    <location>
        <position position="286"/>
    </location>
    <ligand>
        <name>Zn(2+)</name>
        <dbReference type="ChEBI" id="CHEBI:29105"/>
    </ligand>
</feature>
<dbReference type="InterPro" id="IPR010914">
    <property type="entry name" value="RsgA_GTPase_dom"/>
</dbReference>
<evidence type="ECO:0000259" key="11">
    <source>
        <dbReference type="PROSITE" id="PS50936"/>
    </source>
</evidence>
<dbReference type="Proteomes" id="UP001589691">
    <property type="component" value="Unassembled WGS sequence"/>
</dbReference>
<evidence type="ECO:0000256" key="9">
    <source>
        <dbReference type="ARBA" id="ARBA00023134"/>
    </source>
</evidence>
<evidence type="ECO:0000256" key="10">
    <source>
        <dbReference type="HAMAP-Rule" id="MF_01820"/>
    </source>
</evidence>
<evidence type="ECO:0000256" key="4">
    <source>
        <dbReference type="ARBA" id="ARBA00022730"/>
    </source>
</evidence>
<organism evidence="13 14">
    <name type="scientific">Lactiplantibacillus modestisalitolerans</name>
    <dbReference type="NCBI Taxonomy" id="1457219"/>
    <lineage>
        <taxon>Bacteria</taxon>
        <taxon>Bacillati</taxon>
        <taxon>Bacillota</taxon>
        <taxon>Bacilli</taxon>
        <taxon>Lactobacillales</taxon>
        <taxon>Lactobacillaceae</taxon>
        <taxon>Lactiplantibacillus</taxon>
    </lineage>
</organism>
<dbReference type="CDD" id="cd01854">
    <property type="entry name" value="YjeQ_EngC"/>
    <property type="match status" value="1"/>
</dbReference>
<dbReference type="InterPro" id="IPR004881">
    <property type="entry name" value="Ribosome_biogen_GTPase_RsgA"/>
</dbReference>
<evidence type="ECO:0000256" key="8">
    <source>
        <dbReference type="ARBA" id="ARBA00022884"/>
    </source>
</evidence>
<evidence type="ECO:0000256" key="1">
    <source>
        <dbReference type="ARBA" id="ARBA00022490"/>
    </source>
</evidence>
<keyword evidence="9 10" id="KW-0342">GTP-binding</keyword>
<evidence type="ECO:0000313" key="13">
    <source>
        <dbReference type="EMBL" id="MFB9768703.1"/>
    </source>
</evidence>
<evidence type="ECO:0000256" key="7">
    <source>
        <dbReference type="ARBA" id="ARBA00022833"/>
    </source>
</evidence>
<dbReference type="PANTHER" id="PTHR32120">
    <property type="entry name" value="SMALL RIBOSOMAL SUBUNIT BIOGENESIS GTPASE RSGA"/>
    <property type="match status" value="1"/>
</dbReference>
<dbReference type="PANTHER" id="PTHR32120:SF10">
    <property type="entry name" value="SMALL RIBOSOMAL SUBUNIT BIOGENESIS GTPASE RSGA"/>
    <property type="match status" value="1"/>
</dbReference>
<dbReference type="Gene3D" id="3.40.50.300">
    <property type="entry name" value="P-loop containing nucleotide triphosphate hydrolases"/>
    <property type="match status" value="1"/>
</dbReference>
<keyword evidence="8 10" id="KW-0694">RNA-binding</keyword>
<dbReference type="EC" id="3.6.1.-" evidence="10"/>
<keyword evidence="4 10" id="KW-0699">rRNA-binding</keyword>
<dbReference type="InterPro" id="IPR012340">
    <property type="entry name" value="NA-bd_OB-fold"/>
</dbReference>
<keyword evidence="5 10" id="KW-0547">Nucleotide-binding</keyword>
<dbReference type="EMBL" id="JBHLZY010000005">
    <property type="protein sequence ID" value="MFB9768703.1"/>
    <property type="molecule type" value="Genomic_DNA"/>
</dbReference>
<comment type="subunit">
    <text evidence="10">Monomer. Associates with 30S ribosomal subunit, binds 16S rRNA.</text>
</comment>
<gene>
    <name evidence="10 13" type="primary">rsgA</name>
    <name evidence="13" type="ORF">ACFFLI_02300</name>
</gene>
<dbReference type="SUPFAM" id="SSF50249">
    <property type="entry name" value="Nucleic acid-binding proteins"/>
    <property type="match status" value="1"/>
</dbReference>
<feature type="binding site" evidence="10">
    <location>
        <position position="284"/>
    </location>
    <ligand>
        <name>Zn(2+)</name>
        <dbReference type="ChEBI" id="CHEBI:29105"/>
    </ligand>
</feature>
<feature type="domain" description="CP-type G" evidence="12">
    <location>
        <begin position="103"/>
        <end position="258"/>
    </location>
</feature>
<feature type="binding site" evidence="10">
    <location>
        <begin position="148"/>
        <end position="151"/>
    </location>
    <ligand>
        <name>GTP</name>
        <dbReference type="ChEBI" id="CHEBI:37565"/>
    </ligand>
</feature>
<feature type="binding site" evidence="10">
    <location>
        <position position="292"/>
    </location>
    <ligand>
        <name>Zn(2+)</name>
        <dbReference type="ChEBI" id="CHEBI:29105"/>
    </ligand>
</feature>
<evidence type="ECO:0000256" key="6">
    <source>
        <dbReference type="ARBA" id="ARBA00022801"/>
    </source>
</evidence>
<feature type="domain" description="EngC GTPase" evidence="11">
    <location>
        <begin position="109"/>
        <end position="256"/>
    </location>
</feature>
<keyword evidence="6 10" id="KW-0378">Hydrolase</keyword>
<dbReference type="PROSITE" id="PS50936">
    <property type="entry name" value="ENGC_GTPASE"/>
    <property type="match status" value="1"/>
</dbReference>
<comment type="subcellular location">
    <subcellularLocation>
        <location evidence="10">Cytoplasm</location>
    </subcellularLocation>
</comment>
<feature type="binding site" evidence="10">
    <location>
        <begin position="200"/>
        <end position="208"/>
    </location>
    <ligand>
        <name>GTP</name>
        <dbReference type="ChEBI" id="CHEBI:37565"/>
    </ligand>
</feature>
<dbReference type="InterPro" id="IPR030378">
    <property type="entry name" value="G_CP_dom"/>
</dbReference>
<feature type="binding site" evidence="10">
    <location>
        <position position="279"/>
    </location>
    <ligand>
        <name>Zn(2+)</name>
        <dbReference type="ChEBI" id="CHEBI:29105"/>
    </ligand>
</feature>
<comment type="cofactor">
    <cofactor evidence="10">
        <name>Zn(2+)</name>
        <dbReference type="ChEBI" id="CHEBI:29105"/>
    </cofactor>
    <text evidence="10">Binds 1 zinc ion per subunit.</text>
</comment>
<name>A0ABV5WSM8_9LACO</name>
<dbReference type="HAMAP" id="MF_01820">
    <property type="entry name" value="GTPase_RsgA"/>
    <property type="match status" value="1"/>
</dbReference>
<dbReference type="PROSITE" id="PS51721">
    <property type="entry name" value="G_CP"/>
    <property type="match status" value="1"/>
</dbReference>
<comment type="caution">
    <text evidence="13">The sequence shown here is derived from an EMBL/GenBank/DDBJ whole genome shotgun (WGS) entry which is preliminary data.</text>
</comment>
<accession>A0ABV5WSM8</accession>
<dbReference type="InterPro" id="IPR027417">
    <property type="entry name" value="P-loop_NTPase"/>
</dbReference>
<dbReference type="Gene3D" id="1.10.40.50">
    <property type="entry name" value="Probable gtpase engc, domain 3"/>
    <property type="match status" value="1"/>
</dbReference>
<comment type="similarity">
    <text evidence="10">Belongs to the TRAFAC class YlqF/YawG GTPase family. RsgA subfamily.</text>
</comment>
<evidence type="ECO:0000256" key="3">
    <source>
        <dbReference type="ARBA" id="ARBA00022723"/>
    </source>
</evidence>
<reference evidence="13 14" key="1">
    <citation type="submission" date="2024-09" db="EMBL/GenBank/DDBJ databases">
        <authorList>
            <person name="Sun Q."/>
            <person name="Mori K."/>
        </authorList>
    </citation>
    <scope>NUCLEOTIDE SEQUENCE [LARGE SCALE GENOMIC DNA]</scope>
    <source>
        <strain evidence="13 14">TBRC 4576</strain>
    </source>
</reference>
<keyword evidence="2 10" id="KW-0690">Ribosome biogenesis</keyword>
<keyword evidence="14" id="KW-1185">Reference proteome</keyword>
<comment type="function">
    <text evidence="10">One of several proteins that assist in the late maturation steps of the functional core of the 30S ribosomal subunit. Helps release RbfA from mature subunits. May play a role in the assembly of ribosomal proteins into the subunit. Circularly permuted GTPase that catalyzes slow GTP hydrolysis, GTPase activity is stimulated by the 30S ribosomal subunit.</text>
</comment>